<gene>
    <name evidence="1" type="ORF">MLD38_013322</name>
</gene>
<proteinExistence type="predicted"/>
<dbReference type="Proteomes" id="UP001057402">
    <property type="component" value="Chromosome 4"/>
</dbReference>
<sequence>MRTSCNGCRALRKACGEDCAIKPSLKWIKSPESQVHTTLFLAKFYGRAGLLNLLNSGADTERPAIFRSLLYEACGRIINPVYGSVGLLHSGQWQRCQSAVEAILRGVPITSFALRASDVNSRMLHDIRHVPKYGGLIPPGFGNAKKVKKARAWTKRAGVKTKGRLIELDQLELTGTNSHQSSLSHQSNGRDDATRTLDGESKSASAEIGAEKLEDALELTLGFQPIKRVRYDGNEGECNIGLGTSVLGSSISKF</sequence>
<organism evidence="1 2">
    <name type="scientific">Melastoma candidum</name>
    <dbReference type="NCBI Taxonomy" id="119954"/>
    <lineage>
        <taxon>Eukaryota</taxon>
        <taxon>Viridiplantae</taxon>
        <taxon>Streptophyta</taxon>
        <taxon>Embryophyta</taxon>
        <taxon>Tracheophyta</taxon>
        <taxon>Spermatophyta</taxon>
        <taxon>Magnoliopsida</taxon>
        <taxon>eudicotyledons</taxon>
        <taxon>Gunneridae</taxon>
        <taxon>Pentapetalae</taxon>
        <taxon>rosids</taxon>
        <taxon>malvids</taxon>
        <taxon>Myrtales</taxon>
        <taxon>Melastomataceae</taxon>
        <taxon>Melastomatoideae</taxon>
        <taxon>Melastomateae</taxon>
        <taxon>Melastoma</taxon>
    </lineage>
</organism>
<accession>A0ACB9RCC2</accession>
<evidence type="ECO:0000313" key="2">
    <source>
        <dbReference type="Proteomes" id="UP001057402"/>
    </source>
</evidence>
<protein>
    <submittedName>
        <fullName evidence="1">Uncharacterized protein</fullName>
    </submittedName>
</protein>
<name>A0ACB9RCC2_9MYRT</name>
<evidence type="ECO:0000313" key="1">
    <source>
        <dbReference type="EMBL" id="KAI4375456.1"/>
    </source>
</evidence>
<comment type="caution">
    <text evidence="1">The sequence shown here is derived from an EMBL/GenBank/DDBJ whole genome shotgun (WGS) entry which is preliminary data.</text>
</comment>
<dbReference type="EMBL" id="CM042883">
    <property type="protein sequence ID" value="KAI4375456.1"/>
    <property type="molecule type" value="Genomic_DNA"/>
</dbReference>
<keyword evidence="2" id="KW-1185">Reference proteome</keyword>
<reference evidence="2" key="1">
    <citation type="journal article" date="2023" name="Front. Plant Sci.">
        <title>Chromosomal-level genome assembly of Melastoma candidum provides insights into trichome evolution.</title>
        <authorList>
            <person name="Zhong Y."/>
            <person name="Wu W."/>
            <person name="Sun C."/>
            <person name="Zou P."/>
            <person name="Liu Y."/>
            <person name="Dai S."/>
            <person name="Zhou R."/>
        </authorList>
    </citation>
    <scope>NUCLEOTIDE SEQUENCE [LARGE SCALE GENOMIC DNA]</scope>
</reference>